<evidence type="ECO:0000256" key="1">
    <source>
        <dbReference type="SAM" id="MobiDB-lite"/>
    </source>
</evidence>
<evidence type="ECO:0000313" key="7">
    <source>
        <dbReference type="Proteomes" id="UP000199221"/>
    </source>
</evidence>
<dbReference type="AlphaFoldDB" id="A0A1H9PH83"/>
<dbReference type="GO" id="GO:0003743">
    <property type="term" value="F:translation initiation factor activity"/>
    <property type="evidence" value="ECO:0007669"/>
    <property type="project" value="UniProtKB-KW"/>
</dbReference>
<organism evidence="5 7">
    <name type="scientific">Pseudomonas soli</name>
    <dbReference type="NCBI Taxonomy" id="1306993"/>
    <lineage>
        <taxon>Bacteria</taxon>
        <taxon>Pseudomonadati</taxon>
        <taxon>Pseudomonadota</taxon>
        <taxon>Gammaproteobacteria</taxon>
        <taxon>Pseudomonadales</taxon>
        <taxon>Pseudomonadaceae</taxon>
        <taxon>Pseudomonas</taxon>
    </lineage>
</organism>
<keyword evidence="4" id="KW-0396">Initiation factor</keyword>
<name>A0A1H9PH83_9PSED</name>
<evidence type="ECO:0000313" key="6">
    <source>
        <dbReference type="EMBL" id="UXZ47698.1"/>
    </source>
</evidence>
<evidence type="ECO:0000313" key="5">
    <source>
        <dbReference type="EMBL" id="SER47209.1"/>
    </source>
</evidence>
<keyword evidence="8" id="KW-1185">Reference proteome</keyword>
<feature type="chain" id="PRO_5044559223" evidence="3">
    <location>
        <begin position="22"/>
        <end position="130"/>
    </location>
</feature>
<dbReference type="EMBL" id="JAZDQQ010000010">
    <property type="protein sequence ID" value="MEE1881115.1"/>
    <property type="molecule type" value="Genomic_DNA"/>
</dbReference>
<dbReference type="Proteomes" id="UP001209279">
    <property type="component" value="Chromosome"/>
</dbReference>
<reference evidence="5 7" key="1">
    <citation type="submission" date="2016-10" db="EMBL/GenBank/DDBJ databases">
        <authorList>
            <person name="de Groot N.N."/>
        </authorList>
    </citation>
    <scope>NUCLEOTIDE SEQUENCE [LARGE SCALE GENOMIC DNA]</scope>
    <source>
        <strain evidence="5 7">LMG 27941</strain>
    </source>
</reference>
<evidence type="ECO:0000313" key="8">
    <source>
        <dbReference type="Proteomes" id="UP001329505"/>
    </source>
</evidence>
<keyword evidence="4" id="KW-0648">Protein biosynthesis</keyword>
<accession>A0A1H9PH83</accession>
<dbReference type="GeneID" id="93679175"/>
<evidence type="ECO:0000256" key="3">
    <source>
        <dbReference type="SAM" id="SignalP"/>
    </source>
</evidence>
<dbReference type="KEGG" id="pmos:O165_015870"/>
<sequence length="130" mass="14531">MRQGPMSLLLCLLLLSPFATAEQPLSLEAGARITDLQQRLEESEKQRTALTQQLQNQDSERESAQLARLRQDNQRLKLTIKELQAGASAPRSPLTDQQQWFLIGSAVALLSAVCGILASGGHRRRRQWLN</sequence>
<dbReference type="EMBL" id="CP083803">
    <property type="protein sequence ID" value="UXZ47698.1"/>
    <property type="molecule type" value="Genomic_DNA"/>
</dbReference>
<dbReference type="Proteomes" id="UP000199221">
    <property type="component" value="Unassembled WGS sequence"/>
</dbReference>
<gene>
    <name evidence="6" type="ORF">K7K07_12045</name>
    <name evidence="5" type="ORF">SAMN05216230_108151</name>
    <name evidence="4" type="ORF">V0R55_13185</name>
</gene>
<keyword evidence="3" id="KW-0732">Signal</keyword>
<proteinExistence type="predicted"/>
<keyword evidence="2" id="KW-1133">Transmembrane helix</keyword>
<dbReference type="EMBL" id="FOEQ01000008">
    <property type="protein sequence ID" value="SER47209.1"/>
    <property type="molecule type" value="Genomic_DNA"/>
</dbReference>
<feature type="signal peptide" evidence="3">
    <location>
        <begin position="1"/>
        <end position="21"/>
    </location>
</feature>
<reference evidence="6" key="2">
    <citation type="submission" date="2021-08" db="EMBL/GenBank/DDBJ databases">
        <authorList>
            <person name="Yaryura P.M."/>
            <person name="Bianco M.I."/>
            <person name="Morais C."/>
            <person name="Setubal J.C."/>
        </authorList>
    </citation>
    <scope>NUCLEOTIDE SEQUENCE</scope>
    <source>
        <strain evidence="6">AP1</strain>
    </source>
</reference>
<feature type="compositionally biased region" description="Polar residues" evidence="1">
    <location>
        <begin position="48"/>
        <end position="57"/>
    </location>
</feature>
<feature type="region of interest" description="Disordered" evidence="1">
    <location>
        <begin position="44"/>
        <end position="63"/>
    </location>
</feature>
<dbReference type="RefSeq" id="WP_023632893.1">
    <property type="nucleotide sequence ID" value="NZ_CATKPM010000014.1"/>
</dbReference>
<keyword evidence="2" id="KW-0812">Transmembrane</keyword>
<protein>
    <submittedName>
        <fullName evidence="4">Translation initiation factor 2</fullName>
    </submittedName>
</protein>
<dbReference type="Proteomes" id="UP001329505">
    <property type="component" value="Unassembled WGS sequence"/>
</dbReference>
<evidence type="ECO:0000256" key="2">
    <source>
        <dbReference type="SAM" id="Phobius"/>
    </source>
</evidence>
<reference evidence="4 8" key="3">
    <citation type="submission" date="2024-01" db="EMBL/GenBank/DDBJ databases">
        <title>Unpublished Manusciprt.</title>
        <authorList>
            <person name="Duman M."/>
            <person name="Valdes E.G."/>
            <person name="Ajmi N."/>
            <person name="Altun S."/>
            <person name="Saticioglu I.B."/>
        </authorList>
    </citation>
    <scope>NUCLEOTIDE SEQUENCE [LARGE SCALE GENOMIC DNA]</scope>
    <source>
        <strain evidence="4 8">139P</strain>
    </source>
</reference>
<evidence type="ECO:0000313" key="4">
    <source>
        <dbReference type="EMBL" id="MEE1881115.1"/>
    </source>
</evidence>
<keyword evidence="2" id="KW-0472">Membrane</keyword>
<feature type="transmembrane region" description="Helical" evidence="2">
    <location>
        <begin position="100"/>
        <end position="120"/>
    </location>
</feature>